<proteinExistence type="predicted"/>
<name>A0A7Y9UIJ5_9BURK</name>
<keyword evidence="2" id="KW-1185">Reference proteome</keyword>
<reference evidence="1 2" key="1">
    <citation type="submission" date="2020-07" db="EMBL/GenBank/DDBJ databases">
        <title>Genomic Encyclopedia of Archaeal and Bacterial Type Strains, Phase II (KMG-II): from individual species to whole genera.</title>
        <authorList>
            <person name="Goeker M."/>
        </authorList>
    </citation>
    <scope>NUCLEOTIDE SEQUENCE [LARGE SCALE GENOMIC DNA]</scope>
    <source>
        <strain evidence="1 2">DSM 21226</strain>
    </source>
</reference>
<protein>
    <submittedName>
        <fullName evidence="1">Uncharacterized protein</fullName>
    </submittedName>
</protein>
<gene>
    <name evidence="1" type="ORF">BDD16_000771</name>
</gene>
<organism evidence="1 2">
    <name type="scientific">Sphaerotilus montanus</name>
    <dbReference type="NCBI Taxonomy" id="522889"/>
    <lineage>
        <taxon>Bacteria</taxon>
        <taxon>Pseudomonadati</taxon>
        <taxon>Pseudomonadota</taxon>
        <taxon>Betaproteobacteria</taxon>
        <taxon>Burkholderiales</taxon>
        <taxon>Sphaerotilaceae</taxon>
        <taxon>Sphaerotilus</taxon>
    </lineage>
</organism>
<dbReference type="EMBL" id="JACCFH010000001">
    <property type="protein sequence ID" value="NYG31785.1"/>
    <property type="molecule type" value="Genomic_DNA"/>
</dbReference>
<evidence type="ECO:0000313" key="1">
    <source>
        <dbReference type="EMBL" id="NYG31785.1"/>
    </source>
</evidence>
<dbReference type="Proteomes" id="UP000518288">
    <property type="component" value="Unassembled WGS sequence"/>
</dbReference>
<sequence length="349" mass="37431">MATGLVVTGASAADWTLTVQTDRHLDALALGHLGDDAAWSRLRPRPGRNLGYFFDEVRLTRQTEGGHWSLLARQRAVAVVSEGALDLARSVDAGGDPAGDRRWSVALDYLGFSGVGVEFGRGLDLGGGWRGDAACQGLQLQRLSARQAHGEAAYQAATASYSAALTSREADSRLTFPYQAAVAGHGLGLLCRAGVQWQGGPWTVAVEGRDAGVLMWDGLPQQDAVLSTDQQRVGADGFVTYQPLVQGRNTQSPGRRTLAPISTWSVGWSGSSLGRFRADVVWLPGWGALPGASWERGFGDWQLGLGWRVHERRAEASVARGGWRLALSSDGRGQTRSTGWRLDWRVASP</sequence>
<accession>A0A7Y9UIJ5</accession>
<comment type="caution">
    <text evidence="1">The sequence shown here is derived from an EMBL/GenBank/DDBJ whole genome shotgun (WGS) entry which is preliminary data.</text>
</comment>
<dbReference type="AlphaFoldDB" id="A0A7Y9UIJ5"/>
<evidence type="ECO:0000313" key="2">
    <source>
        <dbReference type="Proteomes" id="UP000518288"/>
    </source>
</evidence>
<dbReference type="RefSeq" id="WP_179632746.1">
    <property type="nucleotide sequence ID" value="NZ_JACCFH010000001.1"/>
</dbReference>